<proteinExistence type="predicted"/>
<name>A0AAD7MRA1_9AGAR</name>
<sequence>MSRRDRTNLRMTPIALKMGIPLNNSTDLRGYSTNSGNQLASSRRSRRSALPPSGYSAIPTESRKLVITRTSSCSTLLRSSAMQRRSPVSRLPLAIASATTSPRPPGAAHVQFLFAPFAANSFSLATTSNKPRYHNNINLRTRITAAQPTCTHQQISATLISKDQRVKFDLRGASHHKEDTSWYTPGTTLLPAHYRSNLSPERVSAGDFRQIGRFITKSGSIW</sequence>
<dbReference type="Proteomes" id="UP001215598">
    <property type="component" value="Unassembled WGS sequence"/>
</dbReference>
<reference evidence="2" key="1">
    <citation type="submission" date="2023-03" db="EMBL/GenBank/DDBJ databases">
        <title>Massive genome expansion in bonnet fungi (Mycena s.s.) driven by repeated elements and novel gene families across ecological guilds.</title>
        <authorList>
            <consortium name="Lawrence Berkeley National Laboratory"/>
            <person name="Harder C.B."/>
            <person name="Miyauchi S."/>
            <person name="Viragh M."/>
            <person name="Kuo A."/>
            <person name="Thoen E."/>
            <person name="Andreopoulos B."/>
            <person name="Lu D."/>
            <person name="Skrede I."/>
            <person name="Drula E."/>
            <person name="Henrissat B."/>
            <person name="Morin E."/>
            <person name="Kohler A."/>
            <person name="Barry K."/>
            <person name="LaButti K."/>
            <person name="Morin E."/>
            <person name="Salamov A."/>
            <person name="Lipzen A."/>
            <person name="Mereny Z."/>
            <person name="Hegedus B."/>
            <person name="Baldrian P."/>
            <person name="Stursova M."/>
            <person name="Weitz H."/>
            <person name="Taylor A."/>
            <person name="Grigoriev I.V."/>
            <person name="Nagy L.G."/>
            <person name="Martin F."/>
            <person name="Kauserud H."/>
        </authorList>
    </citation>
    <scope>NUCLEOTIDE SEQUENCE</scope>
    <source>
        <strain evidence="2">CBHHK182m</strain>
    </source>
</reference>
<comment type="caution">
    <text evidence="2">The sequence shown here is derived from an EMBL/GenBank/DDBJ whole genome shotgun (WGS) entry which is preliminary data.</text>
</comment>
<keyword evidence="3" id="KW-1185">Reference proteome</keyword>
<dbReference type="EMBL" id="JARKIB010000164">
    <property type="protein sequence ID" value="KAJ7729567.1"/>
    <property type="molecule type" value="Genomic_DNA"/>
</dbReference>
<gene>
    <name evidence="2" type="ORF">B0H16DRAFT_1469952</name>
</gene>
<evidence type="ECO:0000256" key="1">
    <source>
        <dbReference type="SAM" id="MobiDB-lite"/>
    </source>
</evidence>
<feature type="compositionally biased region" description="Polar residues" evidence="1">
    <location>
        <begin position="25"/>
        <end position="40"/>
    </location>
</feature>
<accession>A0AAD7MRA1</accession>
<dbReference type="AlphaFoldDB" id="A0AAD7MRA1"/>
<evidence type="ECO:0000313" key="3">
    <source>
        <dbReference type="Proteomes" id="UP001215598"/>
    </source>
</evidence>
<evidence type="ECO:0000313" key="2">
    <source>
        <dbReference type="EMBL" id="KAJ7729567.1"/>
    </source>
</evidence>
<feature type="region of interest" description="Disordered" evidence="1">
    <location>
        <begin position="25"/>
        <end position="56"/>
    </location>
</feature>
<organism evidence="2 3">
    <name type="scientific">Mycena metata</name>
    <dbReference type="NCBI Taxonomy" id="1033252"/>
    <lineage>
        <taxon>Eukaryota</taxon>
        <taxon>Fungi</taxon>
        <taxon>Dikarya</taxon>
        <taxon>Basidiomycota</taxon>
        <taxon>Agaricomycotina</taxon>
        <taxon>Agaricomycetes</taxon>
        <taxon>Agaricomycetidae</taxon>
        <taxon>Agaricales</taxon>
        <taxon>Marasmiineae</taxon>
        <taxon>Mycenaceae</taxon>
        <taxon>Mycena</taxon>
    </lineage>
</organism>
<protein>
    <submittedName>
        <fullName evidence="2">Uncharacterized protein</fullName>
    </submittedName>
</protein>